<evidence type="ECO:0000313" key="2">
    <source>
        <dbReference type="EMBL" id="TKR67872.1"/>
    </source>
</evidence>
<sequence length="119" mass="13218">MASQPTGNTASSSFHSIKDRLICAVCKKLLVDAVVLDECRHICELSRLPPWPPRAERSMRRLPDPSGSQQDLCLQIRPSSPGTRVQTQPRPLLPRGAEQEGLLHPKTPPGIREEDRYGS</sequence>
<comment type="caution">
    <text evidence="2">The sequence shown here is derived from an EMBL/GenBank/DDBJ whole genome shotgun (WGS) entry which is preliminary data.</text>
</comment>
<evidence type="ECO:0000256" key="1">
    <source>
        <dbReference type="SAM" id="MobiDB-lite"/>
    </source>
</evidence>
<reference evidence="2 3" key="2">
    <citation type="journal article" date="2019" name="G3 (Bethesda)">
        <title>Hybrid Assembly of the Genome of the Entomopathogenic Nematode Steinernema carpocapsae Identifies the X-Chromosome.</title>
        <authorList>
            <person name="Serra L."/>
            <person name="Macchietto M."/>
            <person name="Macias-Munoz A."/>
            <person name="McGill C.J."/>
            <person name="Rodriguez I.M."/>
            <person name="Rodriguez B."/>
            <person name="Murad R."/>
            <person name="Mortazavi A."/>
        </authorList>
    </citation>
    <scope>NUCLEOTIDE SEQUENCE [LARGE SCALE GENOMIC DNA]</scope>
    <source>
        <strain evidence="2 3">ALL</strain>
    </source>
</reference>
<organism evidence="2 3">
    <name type="scientific">Steinernema carpocapsae</name>
    <name type="common">Entomopathogenic nematode</name>
    <dbReference type="NCBI Taxonomy" id="34508"/>
    <lineage>
        <taxon>Eukaryota</taxon>
        <taxon>Metazoa</taxon>
        <taxon>Ecdysozoa</taxon>
        <taxon>Nematoda</taxon>
        <taxon>Chromadorea</taxon>
        <taxon>Rhabditida</taxon>
        <taxon>Tylenchina</taxon>
        <taxon>Panagrolaimomorpha</taxon>
        <taxon>Strongyloidoidea</taxon>
        <taxon>Steinernematidae</taxon>
        <taxon>Steinernema</taxon>
    </lineage>
</organism>
<keyword evidence="3" id="KW-1185">Reference proteome</keyword>
<gene>
    <name evidence="2" type="ORF">L596_023954</name>
</gene>
<name>A0A4U5MFG1_STECR</name>
<proteinExistence type="predicted"/>
<feature type="compositionally biased region" description="Polar residues" evidence="1">
    <location>
        <begin position="66"/>
        <end position="89"/>
    </location>
</feature>
<feature type="region of interest" description="Disordered" evidence="1">
    <location>
        <begin position="48"/>
        <end position="119"/>
    </location>
</feature>
<dbReference type="EMBL" id="AZBU02000008">
    <property type="protein sequence ID" value="TKR67872.1"/>
    <property type="molecule type" value="Genomic_DNA"/>
</dbReference>
<evidence type="ECO:0000313" key="3">
    <source>
        <dbReference type="Proteomes" id="UP000298663"/>
    </source>
</evidence>
<feature type="compositionally biased region" description="Basic and acidic residues" evidence="1">
    <location>
        <begin position="54"/>
        <end position="63"/>
    </location>
</feature>
<protein>
    <submittedName>
        <fullName evidence="2">Uncharacterized protein</fullName>
    </submittedName>
</protein>
<accession>A0A4U5MFG1</accession>
<reference evidence="2 3" key="1">
    <citation type="journal article" date="2015" name="Genome Biol.">
        <title>Comparative genomics of Steinernema reveals deeply conserved gene regulatory networks.</title>
        <authorList>
            <person name="Dillman A.R."/>
            <person name="Macchietto M."/>
            <person name="Porter C.F."/>
            <person name="Rogers A."/>
            <person name="Williams B."/>
            <person name="Antoshechkin I."/>
            <person name="Lee M.M."/>
            <person name="Goodwin Z."/>
            <person name="Lu X."/>
            <person name="Lewis E.E."/>
            <person name="Goodrich-Blair H."/>
            <person name="Stock S.P."/>
            <person name="Adams B.J."/>
            <person name="Sternberg P.W."/>
            <person name="Mortazavi A."/>
        </authorList>
    </citation>
    <scope>NUCLEOTIDE SEQUENCE [LARGE SCALE GENOMIC DNA]</scope>
    <source>
        <strain evidence="2 3">ALL</strain>
    </source>
</reference>
<dbReference type="AlphaFoldDB" id="A0A4U5MFG1"/>
<dbReference type="Proteomes" id="UP000298663">
    <property type="component" value="Unassembled WGS sequence"/>
</dbReference>
<dbReference type="SUPFAM" id="SSF57850">
    <property type="entry name" value="RING/U-box"/>
    <property type="match status" value="1"/>
</dbReference>